<dbReference type="STRING" id="56780.SYN_03595"/>
<dbReference type="eggNOG" id="COG1484">
    <property type="taxonomic scope" value="Bacteria"/>
</dbReference>
<dbReference type="Proteomes" id="UP000001933">
    <property type="component" value="Chromosome"/>
</dbReference>
<protein>
    <submittedName>
        <fullName evidence="2">Transposase</fullName>
    </submittedName>
</protein>
<feature type="domain" description="IstB-like ATP-binding" evidence="1">
    <location>
        <begin position="63"/>
        <end position="209"/>
    </location>
</feature>
<dbReference type="KEGG" id="sat:SYN_03595"/>
<accession>Q2LU59</accession>
<evidence type="ECO:0000313" key="3">
    <source>
        <dbReference type="Proteomes" id="UP000001933"/>
    </source>
</evidence>
<dbReference type="AlphaFoldDB" id="Q2LU59"/>
<dbReference type="InParanoid" id="Q2LU59"/>
<dbReference type="AntiFam" id="ANF00013">
    <property type="entry name" value="tRNA translation"/>
</dbReference>
<dbReference type="GO" id="GO:0005524">
    <property type="term" value="F:ATP binding"/>
    <property type="evidence" value="ECO:0007669"/>
    <property type="project" value="InterPro"/>
</dbReference>
<gene>
    <name evidence="2" type="ORF">SYN_03595</name>
</gene>
<dbReference type="Gene3D" id="3.40.50.300">
    <property type="entry name" value="P-loop containing nucleotide triphosphate hydrolases"/>
    <property type="match status" value="1"/>
</dbReference>
<dbReference type="InterPro" id="IPR002611">
    <property type="entry name" value="IstB_ATP-bd"/>
</dbReference>
<keyword evidence="3" id="KW-1185">Reference proteome</keyword>
<evidence type="ECO:0000313" key="2">
    <source>
        <dbReference type="EMBL" id="ABC77620.1"/>
    </source>
</evidence>
<organism evidence="2 3">
    <name type="scientific">Syntrophus aciditrophicus (strain SB)</name>
    <dbReference type="NCBI Taxonomy" id="56780"/>
    <lineage>
        <taxon>Bacteria</taxon>
        <taxon>Pseudomonadati</taxon>
        <taxon>Thermodesulfobacteriota</taxon>
        <taxon>Syntrophia</taxon>
        <taxon>Syntrophales</taxon>
        <taxon>Syntrophaceae</taxon>
        <taxon>Syntrophus</taxon>
    </lineage>
</organism>
<dbReference type="FunCoup" id="Q2LU59">
    <property type="interactions" value="99"/>
</dbReference>
<dbReference type="Pfam" id="PF01695">
    <property type="entry name" value="IstB_IS21"/>
    <property type="match status" value="1"/>
</dbReference>
<dbReference type="HOGENOM" id="CLU_1255416_0_0_7"/>
<dbReference type="EMBL" id="CP000252">
    <property type="protein sequence ID" value="ABC77620.1"/>
    <property type="molecule type" value="Genomic_DNA"/>
</dbReference>
<reference evidence="2 3" key="1">
    <citation type="journal article" date="2007" name="Proc. Natl. Acad. Sci. U.S.A.">
        <title>The genome of Syntrophus aciditrophicus: life at the thermodynamic limit of microbial growth.</title>
        <authorList>
            <person name="McInerney M.J."/>
            <person name="Rohlin L."/>
            <person name="Mouttaki H."/>
            <person name="Kim U."/>
            <person name="Krupp R.S."/>
            <person name="Rios-Hernandez L."/>
            <person name="Sieber J."/>
            <person name="Struchtemeyer C.G."/>
            <person name="Bhattacharyya A."/>
            <person name="Campbell J.W."/>
            <person name="Gunsalus R.P."/>
        </authorList>
    </citation>
    <scope>NUCLEOTIDE SEQUENCE [LARGE SCALE GENOMIC DNA]</scope>
    <source>
        <strain evidence="2 3">SB</strain>
    </source>
</reference>
<proteinExistence type="predicted"/>
<dbReference type="InterPro" id="IPR027417">
    <property type="entry name" value="P-loop_NTPase"/>
</dbReference>
<name>Q2LU59_SYNAS</name>
<sequence length="220" mass="24886">MHFHECAPMAQLDRASDYESGCRRFESCWAHQYIQGLSRIRLSPFFYLLPCCCPQRILLVTTTELPSCRFLEEMVSVLIVVPCGTVRIHIAQGVGHCAIREAHDVPFTSASRMISKLHTARATNSFEMQIAKLIDCDLLIINDFGLKPFTGIQDEDFHEVISECYERRSTIVTSNLDVPEWPDAFPNRILGSATIDRLRQGAYKIVLAGMNYWTAADKPG</sequence>
<evidence type="ECO:0000259" key="1">
    <source>
        <dbReference type="Pfam" id="PF01695"/>
    </source>
</evidence>